<evidence type="ECO:0000313" key="1">
    <source>
        <dbReference type="EMBL" id="PNT97035.1"/>
    </source>
</evidence>
<dbReference type="EMBL" id="NIOJ01000041">
    <property type="protein sequence ID" value="PNT97035.1"/>
    <property type="molecule type" value="Genomic_DNA"/>
</dbReference>
<keyword evidence="2" id="KW-1185">Reference proteome</keyword>
<proteinExistence type="predicted"/>
<dbReference type="Proteomes" id="UP000236151">
    <property type="component" value="Unassembled WGS sequence"/>
</dbReference>
<name>A0A2K2FE40_9CLOT</name>
<comment type="caution">
    <text evidence="1">The sequence shown here is derived from an EMBL/GenBank/DDBJ whole genome shotgun (WGS) entry which is preliminary data.</text>
</comment>
<accession>A0A2K2FE40</accession>
<reference evidence="1 2" key="1">
    <citation type="submission" date="2017-06" db="EMBL/GenBank/DDBJ databases">
        <title>Investigating the central metabolism of Clostridium thermosuccinogenes.</title>
        <authorList>
            <person name="Koendjbiharie J.G."/>
            <person name="van Kranenburg R."/>
        </authorList>
    </citation>
    <scope>NUCLEOTIDE SEQUENCE [LARGE SCALE GENOMIC DNA]</scope>
    <source>
        <strain evidence="1 2">DSM 5806</strain>
    </source>
</reference>
<evidence type="ECO:0000313" key="2">
    <source>
        <dbReference type="Proteomes" id="UP000236151"/>
    </source>
</evidence>
<dbReference type="KEGG" id="cthd:CDO33_04685"/>
<protein>
    <submittedName>
        <fullName evidence="1">Uncharacterized protein</fullName>
    </submittedName>
</protein>
<sequence length="71" mass="8632">MLSAQYNNLQIMHSCIELFSDIGNKKTEENVWPHSPFVFYIDRELMIFYDMILYDTDIISEYLTIKAWLYR</sequence>
<dbReference type="AlphaFoldDB" id="A0A2K2FE40"/>
<organism evidence="1 2">
    <name type="scientific">Clostridium thermosuccinogenes</name>
    <dbReference type="NCBI Taxonomy" id="84032"/>
    <lineage>
        <taxon>Bacteria</taxon>
        <taxon>Bacillati</taxon>
        <taxon>Bacillota</taxon>
        <taxon>Clostridia</taxon>
        <taxon>Eubacteriales</taxon>
        <taxon>Clostridiaceae</taxon>
        <taxon>Clostridium</taxon>
    </lineage>
</organism>
<gene>
    <name evidence="1" type="ORF">CDQ84_14010</name>
</gene>